<name>A0A8X6UHY0_NEPPI</name>
<sequence length="87" mass="10183">MIDGSTPLLIFNRESVRDKSEMSALRVRSLCMIFRCTYGCKFLFIDDNTRPRQANLVDEFLKNEAIERLQREEKSTDLNQSRSYGIT</sequence>
<evidence type="ECO:0000313" key="1">
    <source>
        <dbReference type="EMBL" id="GFU19395.1"/>
    </source>
</evidence>
<accession>A0A8X6UHY0</accession>
<gene>
    <name evidence="1" type="ORF">NPIL_532181</name>
</gene>
<organism evidence="1 2">
    <name type="scientific">Nephila pilipes</name>
    <name type="common">Giant wood spider</name>
    <name type="synonym">Nephila maculata</name>
    <dbReference type="NCBI Taxonomy" id="299642"/>
    <lineage>
        <taxon>Eukaryota</taxon>
        <taxon>Metazoa</taxon>
        <taxon>Ecdysozoa</taxon>
        <taxon>Arthropoda</taxon>
        <taxon>Chelicerata</taxon>
        <taxon>Arachnida</taxon>
        <taxon>Araneae</taxon>
        <taxon>Araneomorphae</taxon>
        <taxon>Entelegynae</taxon>
        <taxon>Araneoidea</taxon>
        <taxon>Nephilidae</taxon>
        <taxon>Nephila</taxon>
    </lineage>
</organism>
<protein>
    <submittedName>
        <fullName evidence="1">Uncharacterized protein</fullName>
    </submittedName>
</protein>
<dbReference type="OrthoDB" id="6427837at2759"/>
<keyword evidence="2" id="KW-1185">Reference proteome</keyword>
<comment type="caution">
    <text evidence="1">The sequence shown here is derived from an EMBL/GenBank/DDBJ whole genome shotgun (WGS) entry which is preliminary data.</text>
</comment>
<reference evidence="1" key="1">
    <citation type="submission" date="2020-08" db="EMBL/GenBank/DDBJ databases">
        <title>Multicomponent nature underlies the extraordinary mechanical properties of spider dragline silk.</title>
        <authorList>
            <person name="Kono N."/>
            <person name="Nakamura H."/>
            <person name="Mori M."/>
            <person name="Yoshida Y."/>
            <person name="Ohtoshi R."/>
            <person name="Malay A.D."/>
            <person name="Moran D.A.P."/>
            <person name="Tomita M."/>
            <person name="Numata K."/>
            <person name="Arakawa K."/>
        </authorList>
    </citation>
    <scope>NUCLEOTIDE SEQUENCE</scope>
</reference>
<evidence type="ECO:0000313" key="2">
    <source>
        <dbReference type="Proteomes" id="UP000887013"/>
    </source>
</evidence>
<dbReference type="EMBL" id="BMAW01080403">
    <property type="protein sequence ID" value="GFU19395.1"/>
    <property type="molecule type" value="Genomic_DNA"/>
</dbReference>
<proteinExistence type="predicted"/>
<dbReference type="AlphaFoldDB" id="A0A8X6UHY0"/>
<dbReference type="Proteomes" id="UP000887013">
    <property type="component" value="Unassembled WGS sequence"/>
</dbReference>